<name>A0ABY6KG84_9ARAC</name>
<accession>A0ABY6KG84</accession>
<dbReference type="InterPro" id="IPR006579">
    <property type="entry name" value="Pre_C2HC_dom"/>
</dbReference>
<feature type="region of interest" description="Disordered" evidence="2">
    <location>
        <begin position="209"/>
        <end position="238"/>
    </location>
</feature>
<dbReference type="InterPro" id="IPR036691">
    <property type="entry name" value="Endo/exonu/phosph_ase_sf"/>
</dbReference>
<feature type="domain" description="Reverse transcriptase" evidence="3">
    <location>
        <begin position="1039"/>
        <end position="1303"/>
    </location>
</feature>
<protein>
    <recommendedName>
        <fullName evidence="1">ATP-dependent DNA helicase</fullName>
        <ecNumber evidence="1">5.6.2.3</ecNumber>
    </recommendedName>
</protein>
<keyword evidence="1" id="KW-0347">Helicase</keyword>
<dbReference type="InterPro" id="IPR040676">
    <property type="entry name" value="DUF5641"/>
</dbReference>
<comment type="catalytic activity">
    <reaction evidence="1">
        <text>ATP + H2O = ADP + phosphate + H(+)</text>
        <dbReference type="Rhea" id="RHEA:13065"/>
        <dbReference type="ChEBI" id="CHEBI:15377"/>
        <dbReference type="ChEBI" id="CHEBI:15378"/>
        <dbReference type="ChEBI" id="CHEBI:30616"/>
        <dbReference type="ChEBI" id="CHEBI:43474"/>
        <dbReference type="ChEBI" id="CHEBI:456216"/>
        <dbReference type="EC" id="5.6.2.3"/>
    </reaction>
</comment>
<dbReference type="Gene3D" id="3.30.70.270">
    <property type="match status" value="1"/>
</dbReference>
<dbReference type="Gene3D" id="3.10.10.10">
    <property type="entry name" value="HIV Type 1 Reverse Transcriptase, subunit A, domain 1"/>
    <property type="match status" value="1"/>
</dbReference>
<dbReference type="Pfam" id="PF05380">
    <property type="entry name" value="Peptidase_A17"/>
    <property type="match status" value="1"/>
</dbReference>
<feature type="compositionally biased region" description="Basic and acidic residues" evidence="2">
    <location>
        <begin position="219"/>
        <end position="231"/>
    </location>
</feature>
<dbReference type="SMART" id="SM00596">
    <property type="entry name" value="PRE_C2HC"/>
    <property type="match status" value="1"/>
</dbReference>
<dbReference type="PROSITE" id="PS50878">
    <property type="entry name" value="RT_POL"/>
    <property type="match status" value="1"/>
</dbReference>
<evidence type="ECO:0000313" key="5">
    <source>
        <dbReference type="EMBL" id="UYV66797.1"/>
    </source>
</evidence>
<evidence type="ECO:0000256" key="2">
    <source>
        <dbReference type="SAM" id="MobiDB-lite"/>
    </source>
</evidence>
<dbReference type="EC" id="5.6.2.3" evidence="1"/>
<dbReference type="Gene3D" id="1.10.340.70">
    <property type="match status" value="2"/>
</dbReference>
<evidence type="ECO:0000313" key="6">
    <source>
        <dbReference type="Proteomes" id="UP001235939"/>
    </source>
</evidence>
<keyword evidence="1" id="KW-0378">Hydrolase</keyword>
<dbReference type="InterPro" id="IPR027417">
    <property type="entry name" value="P-loop_NTPase"/>
</dbReference>
<dbReference type="SUPFAM" id="SSF52540">
    <property type="entry name" value="P-loop containing nucleoside triphosphate hydrolases"/>
    <property type="match status" value="1"/>
</dbReference>
<dbReference type="Gene3D" id="3.60.10.10">
    <property type="entry name" value="Endonuclease/exonuclease/phosphatase"/>
    <property type="match status" value="1"/>
</dbReference>
<feature type="domain" description="Integrase catalytic" evidence="4">
    <location>
        <begin position="1868"/>
        <end position="2058"/>
    </location>
</feature>
<dbReference type="Gene3D" id="3.40.50.300">
    <property type="entry name" value="P-loop containing nucleotide triphosphate hydrolases"/>
    <property type="match status" value="1"/>
</dbReference>
<dbReference type="InterPro" id="IPR000477">
    <property type="entry name" value="RT_dom"/>
</dbReference>
<reference evidence="5 6" key="1">
    <citation type="submission" date="2022-01" db="EMBL/GenBank/DDBJ databases">
        <title>A chromosomal length assembly of Cordylochernes scorpioides.</title>
        <authorList>
            <person name="Zeh D."/>
            <person name="Zeh J."/>
        </authorList>
    </citation>
    <scope>NUCLEOTIDE SEQUENCE [LARGE SCALE GENOMIC DNA]</scope>
    <source>
        <strain evidence="5">IN4F17</strain>
        <tissue evidence="5">Whole Body</tissue>
    </source>
</reference>
<keyword evidence="6" id="KW-1185">Reference proteome</keyword>
<dbReference type="SUPFAM" id="SSF53098">
    <property type="entry name" value="Ribonuclease H-like"/>
    <property type="match status" value="1"/>
</dbReference>
<dbReference type="PANTHER" id="PTHR47331:SF1">
    <property type="entry name" value="GAG-LIKE PROTEIN"/>
    <property type="match status" value="1"/>
</dbReference>
<dbReference type="InterPro" id="IPR043128">
    <property type="entry name" value="Rev_trsase/Diguanyl_cyclase"/>
</dbReference>
<dbReference type="SUPFAM" id="SSF56672">
    <property type="entry name" value="DNA/RNA polymerases"/>
    <property type="match status" value="2"/>
</dbReference>
<keyword evidence="1" id="KW-0227">DNA damage</keyword>
<dbReference type="PROSITE" id="PS50994">
    <property type="entry name" value="INTEGRASE"/>
    <property type="match status" value="1"/>
</dbReference>
<keyword evidence="1" id="KW-0233">DNA recombination</keyword>
<dbReference type="SUPFAM" id="SSF56219">
    <property type="entry name" value="DNase I-like"/>
    <property type="match status" value="1"/>
</dbReference>
<dbReference type="InterPro" id="IPR005135">
    <property type="entry name" value="Endo/exonuclease/phosphatase"/>
</dbReference>
<organism evidence="5 6">
    <name type="scientific">Cordylochernes scorpioides</name>
    <dbReference type="NCBI Taxonomy" id="51811"/>
    <lineage>
        <taxon>Eukaryota</taxon>
        <taxon>Metazoa</taxon>
        <taxon>Ecdysozoa</taxon>
        <taxon>Arthropoda</taxon>
        <taxon>Chelicerata</taxon>
        <taxon>Arachnida</taxon>
        <taxon>Pseudoscorpiones</taxon>
        <taxon>Cheliferoidea</taxon>
        <taxon>Chernetidae</taxon>
        <taxon>Cordylochernes</taxon>
    </lineage>
</organism>
<dbReference type="Gene3D" id="3.30.420.10">
    <property type="entry name" value="Ribonuclease H-like superfamily/Ribonuclease H"/>
    <property type="match status" value="1"/>
</dbReference>
<evidence type="ECO:0000256" key="1">
    <source>
        <dbReference type="RuleBase" id="RU363044"/>
    </source>
</evidence>
<dbReference type="Pfam" id="PF17921">
    <property type="entry name" value="Integrase_H2C2"/>
    <property type="match status" value="2"/>
</dbReference>
<dbReference type="Pfam" id="PF14529">
    <property type="entry name" value="Exo_endo_phos_2"/>
    <property type="match status" value="1"/>
</dbReference>
<evidence type="ECO:0000259" key="4">
    <source>
        <dbReference type="PROSITE" id="PS50994"/>
    </source>
</evidence>
<dbReference type="InterPro" id="IPR008042">
    <property type="entry name" value="Retrotrans_Pao"/>
</dbReference>
<dbReference type="SUPFAM" id="SSF57756">
    <property type="entry name" value="Retrovirus zinc finger-like domains"/>
    <property type="match status" value="1"/>
</dbReference>
<keyword evidence="1" id="KW-0547">Nucleotide-binding</keyword>
<dbReference type="Pfam" id="PF00078">
    <property type="entry name" value="RVT_1"/>
    <property type="match status" value="1"/>
</dbReference>
<dbReference type="InterPro" id="IPR001584">
    <property type="entry name" value="Integrase_cat-core"/>
</dbReference>
<keyword evidence="1" id="KW-0067">ATP-binding</keyword>
<dbReference type="InterPro" id="IPR010285">
    <property type="entry name" value="DNA_helicase_pif1-like_DEAD"/>
</dbReference>
<dbReference type="EMBL" id="CP092866">
    <property type="protein sequence ID" value="UYV66797.1"/>
    <property type="molecule type" value="Genomic_DNA"/>
</dbReference>
<comment type="similarity">
    <text evidence="1">Belongs to the helicase family.</text>
</comment>
<dbReference type="InterPro" id="IPR036397">
    <property type="entry name" value="RNaseH_sf"/>
</dbReference>
<evidence type="ECO:0000259" key="3">
    <source>
        <dbReference type="PROSITE" id="PS50878"/>
    </source>
</evidence>
<dbReference type="InterPro" id="IPR043502">
    <property type="entry name" value="DNA/RNA_pol_sf"/>
</dbReference>
<dbReference type="CDD" id="cd01650">
    <property type="entry name" value="RT_nLTR_like"/>
    <property type="match status" value="1"/>
</dbReference>
<dbReference type="Pfam" id="PF05970">
    <property type="entry name" value="PIF1"/>
    <property type="match status" value="1"/>
</dbReference>
<dbReference type="InterPro" id="IPR036875">
    <property type="entry name" value="Znf_CCHC_sf"/>
</dbReference>
<sequence length="2875" mass="327895">MELSSRSFTIIHRAGGQETHVDALSRNLMCTFITEDKMRIAQHQADLRFVKNPQIKSGVVTIRIRGHFKAVVPDSLRAKCLHHFHDAFGHPGKNKTLKLISTYYWWPQMLRIIKEYVSSCKVCHLRKQSNQPTIGHYQKPDSDLQPFDLIGLNKIGLGNEIKTLDIGMPSHRRSNLSQRSNSSRVQHAYRLRETRAQNIRRLREQTARQATLRSLETPDSIHSRLQAHSERSSSTQRNTRTNFFSAAFGLLWKMQESSGVQFTSPKSVQPSNVPSTSTSCCLSGADGSIQILLSTAIIHIQDVNGEDQICRALLYNGSQRSLITEKCAAKLGIPIRRKRIAVGGLGDQIVESSLDRCQIPYVFEDEAVTARKRQRQSKEHCISSSDDEENPKNPRIQLDNQSRNNINDLDELAEGHDEEGPWCDVPKSRKIRIPPVIVENVNDWKLLCKELNNLADEPFQATISGPKHIIKAKNIGDFKKIREYVRLNNGGYSYKLQEEKPLKVVIKGVSTSFKIEDIAVELSHLGFKEASVKRLHRQSSKQAMNIVLVELPKYDSNKNIYNLTDLLYQKVVVESFRSPKKVTQCFNCQGFGHGQLNCFLKPKCVKCAEAHHTKDCPKKSKQYSPKNYDVIRMDRLIGRGGGTAIILRNFFKYRKIIVKTDYLENTTIVFKPDGKTSLQISSVYRKPDQLLKCEDLSKLFQNNLVIAAGDWNSKHPLWGSSKSNPSGMVLHEFSESAGLDIIAPSLATHYSHIGHPDFLDFAVFKNVPWNFEITTVDALSSDHLPVVLRLACPKYDFSMKVNKNTNWIYFQQDLINNPPPRSPLNSTINIDLEIGTLNKTILNTYSKNTIVSPIVKPHVPIFIRNIIREKNKARKKWQSTWDPRHREIYLHFQKKVNIILKKYNQQSQNDLINSAINTPNTFWRLVKSTRKKSEIKNINVDGDILHSDEEIGKALAFNFSKHFSIVSKEVLTNHPTLNETRMTLDNNENILKLTSPQEVKQEITKLSANKAPGHDEITTKLIKNLPIKWVVFLTSIFNASINLCYFPKIWKHAIVIPIPKKQLSKSLDDFRPISLLPIFGKIFERIILKRLQTYIDTRNVLIPQQFGFRANHSTTHQLITVIDFIQTRKSLNEAVGVVLLDLKKAFDMVWHRGLIIKLTSYNFPQKFIKFLENYLQDRTFSVKFGTYISSSRQIESGVPQGSILSPILFNLYINDIPHIPQCRLALFADDTALLSSSRSPDILISRLQNYLEIICNWCDKWKLILNPKKSQAIIFPPQNSFKFTPRTNLIIYSSPINWTQQAQPTKLRVVFDASTKTTTQISLNDLLHVGPKLQNNIFNILLKFRTNSVALVADIEKMYRQIRLHPDDIKYQTILWRDCKDLELQEFNLLTVTYGLACAPYLAIRTLHQIAHEVQVSNPRISKIIREDFYVDDLLTGCPTVEDAKGLVQQLIAVLGSGGFVLRKWVSNETSIIEDLPLLLRGKGEVMELNRKESGVNVLGIQWDPSCDTLNISCKSGPADIKSKRLIMHGFCDSSELAYSAVCYLRITYENNQIETILLTAKTKVAPIKKITIPRLELCAAVMLAQLQSQTTQALPFNIDEQFYWTDSKIVLAWITSESKKWQIFVANRVANIQDLTAAHSWQYISGKQNPADLATRGILPSCLINSKLWWHGPVWLTLDGSENIPSFTIDPSMGLEERSVILPATIAEPCPEFFSKYSSFTKLLRVMAWCKRFINITRKQPTQRLSFLTSQDLKDSLSQIVKIIQRYSQGILRVGGRLRHSDLDIDQKHPMLIPKDHFVNKLIVLHYHLNNLHSGTQLTLSLIRNKFWIPSGRNLIKRVLNQCLVCLKSKSKAIHQIMGDLPKNRLLPGRPFEKIGIDLAGPIQAKPMLKRSKVIFKFYIVLFVCFTTKAIHLEISSDLTAEIFLAALKRFISRRGRPTDIYSDNATNFKGASNILKERWKLFNAANIQDFSAIESINWHFIPPSAPNFGGLWEAGIKSVKTILSKTMKSRLLNYEELLTSLAQIEACLNSRPLTFVSNDPNDLTALTPGHFLIGNAMRHDAESDHSALNLRSRWSLIQPQRDYFWNRWSCEYLHQLQERRKWRTSHPDVNIGDLVMLKEQNKPLQWKLARIVQIFPGEDDHVRVVLLRQVYHRIGSLMPSENQPSRFLRIYSMGNDDDFQADRRCQQIQGVRRNIVQGLQRMLHQHNLLIQQFKTALENLPSDAYKVVVNADRTPPGQHPRRYNAPTANEVAVVLAGNQFGSRDIVLRQRDNVLQHVSDTHRFYNALQYPLIFWKGQEGYSFHISQIDPNTRQPLSSKVSSMDFYGYFIMVRRNSPNVIVQLASSSINSWSICMLRTLLYPDVPQYYTWNSSAHEWRRRVQVKLVEGWPGVKRSNTIGRVYAVHVSNFECFCLRMLLNNIKGPPSFAYLKIVNGSQYETFRETCAALGLMENDNHWFFTMDEAVLCQAPTRVRQLYAILISTCTISNPQQLWITYRDEMANDILHRYQLLDSSIRYNDLIYNETLCNIEDLVVSICGKKLQELGLGAPRRNVVTNSDILRELAYDTAELEDNVASMMPKLLPEQRRVFDAVLARINLSLPIIIFLGAPGGTGKTFPLNLLFAMVRKEQNITIAVASSGTAATLLAGGRTAHSVLKLPLTFAEGQTAVYNIRKNSDKASFLRSCKLLVWDECTMAHKIALEALDRTLQDIRDDPQPMGGLVVLLAGDFRQTLPVVTRVNMRVQLHDDTTAAQFADELLKIGEGQLETDSEGNIQFSNTVCQVVESSESLYEKVFPNICVNYLSEEWLCARTILAPKNSTVLEINLKKLNLIPGESKIYRSIDTMVDPDESVSYPPEFLNSLELSGTPSHKIVLK</sequence>
<dbReference type="Pfam" id="PF18701">
    <property type="entry name" value="DUF5641"/>
    <property type="match status" value="1"/>
</dbReference>
<keyword evidence="1" id="KW-0234">DNA repair</keyword>
<gene>
    <name evidence="5" type="ORF">LAZ67_4002878</name>
</gene>
<dbReference type="InterPro" id="IPR012337">
    <property type="entry name" value="RNaseH-like_sf"/>
</dbReference>
<dbReference type="Proteomes" id="UP001235939">
    <property type="component" value="Chromosome 04"/>
</dbReference>
<dbReference type="Pfam" id="PF07530">
    <property type="entry name" value="PRE_C2HC"/>
    <property type="match status" value="1"/>
</dbReference>
<proteinExistence type="inferred from homology"/>
<dbReference type="InterPro" id="IPR041588">
    <property type="entry name" value="Integrase_H2C2"/>
</dbReference>
<comment type="cofactor">
    <cofactor evidence="1">
        <name>Mg(2+)</name>
        <dbReference type="ChEBI" id="CHEBI:18420"/>
    </cofactor>
</comment>
<feature type="region of interest" description="Disordered" evidence="2">
    <location>
        <begin position="374"/>
        <end position="404"/>
    </location>
</feature>
<dbReference type="PANTHER" id="PTHR47331">
    <property type="entry name" value="PHD-TYPE DOMAIN-CONTAINING PROTEIN"/>
    <property type="match status" value="1"/>
</dbReference>
<feature type="non-terminal residue" evidence="5">
    <location>
        <position position="1"/>
    </location>
</feature>